<feature type="transmembrane region" description="Helical" evidence="7">
    <location>
        <begin position="207"/>
        <end position="233"/>
    </location>
</feature>
<keyword evidence="5 7" id="KW-1133">Transmembrane helix</keyword>
<evidence type="ECO:0000313" key="8">
    <source>
        <dbReference type="EMBL" id="KAA6362812.1"/>
    </source>
</evidence>
<dbReference type="PANTHER" id="PTHR10766">
    <property type="entry name" value="TRANSMEMBRANE 9 SUPERFAMILY PROTEIN"/>
    <property type="match status" value="1"/>
</dbReference>
<proteinExistence type="inferred from homology"/>
<feature type="transmembrane region" description="Helical" evidence="7">
    <location>
        <begin position="470"/>
        <end position="489"/>
    </location>
</feature>
<accession>A0A5J4TYK1</accession>
<feature type="transmembrane region" description="Helical" evidence="7">
    <location>
        <begin position="396"/>
        <end position="419"/>
    </location>
</feature>
<evidence type="ECO:0000256" key="2">
    <source>
        <dbReference type="ARBA" id="ARBA00005227"/>
    </source>
</evidence>
<keyword evidence="6 7" id="KW-0472">Membrane</keyword>
<feature type="non-terminal residue" evidence="8">
    <location>
        <position position="1"/>
    </location>
</feature>
<evidence type="ECO:0000256" key="7">
    <source>
        <dbReference type="RuleBase" id="RU363079"/>
    </source>
</evidence>
<feature type="transmembrane region" description="Helical" evidence="7">
    <location>
        <begin position="439"/>
        <end position="458"/>
    </location>
</feature>
<evidence type="ECO:0000256" key="5">
    <source>
        <dbReference type="ARBA" id="ARBA00022989"/>
    </source>
</evidence>
<dbReference type="Pfam" id="PF02990">
    <property type="entry name" value="EMP70"/>
    <property type="match status" value="1"/>
</dbReference>
<evidence type="ECO:0000256" key="6">
    <source>
        <dbReference type="ARBA" id="ARBA00023136"/>
    </source>
</evidence>
<dbReference type="GO" id="GO:0072657">
    <property type="term" value="P:protein localization to membrane"/>
    <property type="evidence" value="ECO:0007669"/>
    <property type="project" value="TreeGrafter"/>
</dbReference>
<feature type="transmembrane region" description="Helical" evidence="7">
    <location>
        <begin position="102"/>
        <end position="122"/>
    </location>
</feature>
<feature type="transmembrane region" description="Helical" evidence="7">
    <location>
        <begin position="504"/>
        <end position="531"/>
    </location>
</feature>
<comment type="caution">
    <text evidence="8">The sequence shown here is derived from an EMBL/GenBank/DDBJ whole genome shotgun (WGS) entry which is preliminary data.</text>
</comment>
<dbReference type="EMBL" id="SNRW01023700">
    <property type="protein sequence ID" value="KAA6362812.1"/>
    <property type="molecule type" value="Genomic_DNA"/>
</dbReference>
<sequence>RERKNGSHEVFGFEGIGRSYGYERENFGVDGCELRGSGYPEEQLDIRSLREDSAFFTYTTTFVAENKSLENSSKIIHSHLIIGNEEESSEELDSQLPTVRPLHFLDILPSFVIIGITFGLALRKSKQMRKTEEKKKMSFGEMSELGQSQSLNSSNNIGIKNNKNGDNDTDQLLDTIQMSQGDKMLIREKRWQSIAQDVFRSPHNPKVLGIFVGVGIQICWAIIVVVTPLRIFIFSGDVNQRGNVLLILSITISCFSFIGGILATYIQKLFQKENEEEEQGQQITQRQQINISSAISCTTSLPMYIVIICISFIRILAGTGTSPSFLSIHLYILFYIGSSFIFSLFGLLYQSKKIYYVGQVEQSSQKGLLSLFFTIPSNAKIGNIPRLIGERPWYSIFPISYISTGLIPSLPIMIVLHALSRGWIAQSVWDIILETLSGIILPLIGAASVSILFIGIQLESEDHQWIWRSFHYAASGSIIVLIDSLALAFERGSAGLGVLSGTEFVIITAGVSFAAYLCLGSVGFISTLSFIRKLYSSLHTQ</sequence>
<feature type="transmembrane region" description="Helical" evidence="7">
    <location>
        <begin position="245"/>
        <end position="266"/>
    </location>
</feature>
<keyword evidence="3 7" id="KW-0812">Transmembrane</keyword>
<feature type="transmembrane region" description="Helical" evidence="7">
    <location>
        <begin position="294"/>
        <end position="316"/>
    </location>
</feature>
<evidence type="ECO:0000256" key="4">
    <source>
        <dbReference type="ARBA" id="ARBA00022729"/>
    </source>
</evidence>
<feature type="transmembrane region" description="Helical" evidence="7">
    <location>
        <begin position="328"/>
        <end position="349"/>
    </location>
</feature>
<dbReference type="PANTHER" id="PTHR10766:SF177">
    <property type="entry name" value="TRANSMEMBRANE 9 SUPERFAMILY MEMBER 1"/>
    <property type="match status" value="1"/>
</dbReference>
<comment type="similarity">
    <text evidence="2 7">Belongs to the nonaspanin (TM9SF) (TC 9.A.2) family.</text>
</comment>
<dbReference type="AlphaFoldDB" id="A0A5J4TYK1"/>
<gene>
    <name evidence="8" type="ORF">EZS28_041661</name>
</gene>
<dbReference type="OrthoDB" id="1666796at2759"/>
<protein>
    <recommendedName>
        <fullName evidence="7">Transmembrane 9 superfamily member</fullName>
    </recommendedName>
</protein>
<feature type="non-terminal residue" evidence="8">
    <location>
        <position position="541"/>
    </location>
</feature>
<reference evidence="8 9" key="1">
    <citation type="submission" date="2019-03" db="EMBL/GenBank/DDBJ databases">
        <title>Single cell metagenomics reveals metabolic interactions within the superorganism composed of flagellate Streblomastix strix and complex community of Bacteroidetes bacteria on its surface.</title>
        <authorList>
            <person name="Treitli S.C."/>
            <person name="Kolisko M."/>
            <person name="Husnik F."/>
            <person name="Keeling P."/>
            <person name="Hampl V."/>
        </authorList>
    </citation>
    <scope>NUCLEOTIDE SEQUENCE [LARGE SCALE GENOMIC DNA]</scope>
    <source>
        <strain evidence="8">ST1C</strain>
    </source>
</reference>
<comment type="subcellular location">
    <subcellularLocation>
        <location evidence="1">Membrane</location>
        <topology evidence="1">Multi-pass membrane protein</topology>
    </subcellularLocation>
</comment>
<evidence type="ECO:0000256" key="3">
    <source>
        <dbReference type="ARBA" id="ARBA00022692"/>
    </source>
</evidence>
<dbReference type="Proteomes" id="UP000324800">
    <property type="component" value="Unassembled WGS sequence"/>
</dbReference>
<evidence type="ECO:0000313" key="9">
    <source>
        <dbReference type="Proteomes" id="UP000324800"/>
    </source>
</evidence>
<dbReference type="GO" id="GO:0016020">
    <property type="term" value="C:membrane"/>
    <property type="evidence" value="ECO:0007669"/>
    <property type="project" value="UniProtKB-SubCell"/>
</dbReference>
<keyword evidence="4" id="KW-0732">Signal</keyword>
<evidence type="ECO:0000256" key="1">
    <source>
        <dbReference type="ARBA" id="ARBA00004141"/>
    </source>
</evidence>
<name>A0A5J4TYK1_9EUKA</name>
<dbReference type="InterPro" id="IPR004240">
    <property type="entry name" value="EMP70"/>
</dbReference>
<organism evidence="8 9">
    <name type="scientific">Streblomastix strix</name>
    <dbReference type="NCBI Taxonomy" id="222440"/>
    <lineage>
        <taxon>Eukaryota</taxon>
        <taxon>Metamonada</taxon>
        <taxon>Preaxostyla</taxon>
        <taxon>Oxymonadida</taxon>
        <taxon>Streblomastigidae</taxon>
        <taxon>Streblomastix</taxon>
    </lineage>
</organism>